<proteinExistence type="predicted"/>
<feature type="region of interest" description="Disordered" evidence="1">
    <location>
        <begin position="72"/>
        <end position="94"/>
    </location>
</feature>
<keyword evidence="2" id="KW-0472">Membrane</keyword>
<keyword evidence="2" id="KW-0812">Transmembrane</keyword>
<gene>
    <name evidence="3" type="ORF">VNI00_012062</name>
</gene>
<organism evidence="3 4">
    <name type="scientific">Paramarasmius palmivorus</name>
    <dbReference type="NCBI Taxonomy" id="297713"/>
    <lineage>
        <taxon>Eukaryota</taxon>
        <taxon>Fungi</taxon>
        <taxon>Dikarya</taxon>
        <taxon>Basidiomycota</taxon>
        <taxon>Agaricomycotina</taxon>
        <taxon>Agaricomycetes</taxon>
        <taxon>Agaricomycetidae</taxon>
        <taxon>Agaricales</taxon>
        <taxon>Marasmiineae</taxon>
        <taxon>Marasmiaceae</taxon>
        <taxon>Paramarasmius</taxon>
    </lineage>
</organism>
<keyword evidence="4" id="KW-1185">Reference proteome</keyword>
<protein>
    <submittedName>
        <fullName evidence="3">Uncharacterized protein</fullName>
    </submittedName>
</protein>
<evidence type="ECO:0000256" key="1">
    <source>
        <dbReference type="SAM" id="MobiDB-lite"/>
    </source>
</evidence>
<name>A0AAW0C9V3_9AGAR</name>
<evidence type="ECO:0000313" key="4">
    <source>
        <dbReference type="Proteomes" id="UP001383192"/>
    </source>
</evidence>
<feature type="transmembrane region" description="Helical" evidence="2">
    <location>
        <begin position="23"/>
        <end position="46"/>
    </location>
</feature>
<dbReference type="Proteomes" id="UP001383192">
    <property type="component" value="Unassembled WGS sequence"/>
</dbReference>
<evidence type="ECO:0000313" key="3">
    <source>
        <dbReference type="EMBL" id="KAK7035295.1"/>
    </source>
</evidence>
<dbReference type="EMBL" id="JAYKXP010000054">
    <property type="protein sequence ID" value="KAK7035295.1"/>
    <property type="molecule type" value="Genomic_DNA"/>
</dbReference>
<sequence>MHLRRHRELYEAGAIDDRWKDRLILFGVAAFWLIKAVVTFVVQAMLTRREALVDAMDRTRFSRFDAVRKPNLPQKKLDEDPRLDASRDTEPTQQ</sequence>
<feature type="compositionally biased region" description="Basic and acidic residues" evidence="1">
    <location>
        <begin position="75"/>
        <end position="94"/>
    </location>
</feature>
<accession>A0AAW0C9V3</accession>
<dbReference type="AlphaFoldDB" id="A0AAW0C9V3"/>
<keyword evidence="2" id="KW-1133">Transmembrane helix</keyword>
<evidence type="ECO:0000256" key="2">
    <source>
        <dbReference type="SAM" id="Phobius"/>
    </source>
</evidence>
<comment type="caution">
    <text evidence="3">The sequence shown here is derived from an EMBL/GenBank/DDBJ whole genome shotgun (WGS) entry which is preliminary data.</text>
</comment>
<reference evidence="3 4" key="1">
    <citation type="submission" date="2024-01" db="EMBL/GenBank/DDBJ databases">
        <title>A draft genome for a cacao thread blight-causing isolate of Paramarasmius palmivorus.</title>
        <authorList>
            <person name="Baruah I.K."/>
            <person name="Bukari Y."/>
            <person name="Amoako-Attah I."/>
            <person name="Meinhardt L.W."/>
            <person name="Bailey B.A."/>
            <person name="Cohen S.P."/>
        </authorList>
    </citation>
    <scope>NUCLEOTIDE SEQUENCE [LARGE SCALE GENOMIC DNA]</scope>
    <source>
        <strain evidence="3 4">GH-12</strain>
    </source>
</reference>